<dbReference type="KEGG" id="gtr:GLOTRDRAFT_93427"/>
<dbReference type="OMA" id="CDFERKG"/>
<dbReference type="SUPFAM" id="SSF56300">
    <property type="entry name" value="Metallo-dependent phosphatases"/>
    <property type="match status" value="1"/>
</dbReference>
<dbReference type="eggNOG" id="ENOG502RZN8">
    <property type="taxonomic scope" value="Eukaryota"/>
</dbReference>
<evidence type="ECO:0000259" key="1">
    <source>
        <dbReference type="Pfam" id="PF00149"/>
    </source>
</evidence>
<dbReference type="InterPro" id="IPR004843">
    <property type="entry name" value="Calcineurin-like_PHP"/>
</dbReference>
<sequence>MSASTASSIQIISDLHLGESPSDSDTCTPFDYIVPANAEYLALLGDVARTTDPRLFPWLAGVLDKFKAVFYVMGNHEPYGTAVDSALRTLESFADSLNANSSGHLVILNRTQYDVSDSLTILGCTLWSDLRHSSGSDGLTTPPIQDFTSVSSLTPAVYQSLHFADLAWLNSTVPSLAANTARRIIVLTHHAPLLLGTSDPAYYPSTFDGVRSLPGYATDLSQQPCWHPAVALWAFGHTHWCCDFVRDGVRVYANQRGRRGVGFDAGRVVEV</sequence>
<name>S7Q8Q2_GLOTA</name>
<dbReference type="PANTHER" id="PTHR37844:SF2">
    <property type="entry name" value="SER_THR PROTEIN PHOSPHATASE SUPERFAMILY (AFU_ORTHOLOGUE AFUA_1G14840)"/>
    <property type="match status" value="1"/>
</dbReference>
<protein>
    <recommendedName>
        <fullName evidence="1">Calcineurin-like phosphoesterase domain-containing protein</fullName>
    </recommendedName>
</protein>
<dbReference type="AlphaFoldDB" id="S7Q8Q2"/>
<dbReference type="EMBL" id="KB469301">
    <property type="protein sequence ID" value="EPQ55902.1"/>
    <property type="molecule type" value="Genomic_DNA"/>
</dbReference>
<dbReference type="Pfam" id="PF00149">
    <property type="entry name" value="Metallophos"/>
    <property type="match status" value="1"/>
</dbReference>
<dbReference type="PANTHER" id="PTHR37844">
    <property type="entry name" value="SER/THR PROTEIN PHOSPHATASE SUPERFAMILY (AFU_ORTHOLOGUE AFUA_1G14840)"/>
    <property type="match status" value="1"/>
</dbReference>
<dbReference type="Gene3D" id="3.60.21.10">
    <property type="match status" value="1"/>
</dbReference>
<dbReference type="OrthoDB" id="550558at2759"/>
<reference evidence="2 3" key="1">
    <citation type="journal article" date="2012" name="Science">
        <title>The Paleozoic origin of enzymatic lignin decomposition reconstructed from 31 fungal genomes.</title>
        <authorList>
            <person name="Floudas D."/>
            <person name="Binder M."/>
            <person name="Riley R."/>
            <person name="Barry K."/>
            <person name="Blanchette R.A."/>
            <person name="Henrissat B."/>
            <person name="Martinez A.T."/>
            <person name="Otillar R."/>
            <person name="Spatafora J.W."/>
            <person name="Yadav J.S."/>
            <person name="Aerts A."/>
            <person name="Benoit I."/>
            <person name="Boyd A."/>
            <person name="Carlson A."/>
            <person name="Copeland A."/>
            <person name="Coutinho P.M."/>
            <person name="de Vries R.P."/>
            <person name="Ferreira P."/>
            <person name="Findley K."/>
            <person name="Foster B."/>
            <person name="Gaskell J."/>
            <person name="Glotzer D."/>
            <person name="Gorecki P."/>
            <person name="Heitman J."/>
            <person name="Hesse C."/>
            <person name="Hori C."/>
            <person name="Igarashi K."/>
            <person name="Jurgens J.A."/>
            <person name="Kallen N."/>
            <person name="Kersten P."/>
            <person name="Kohler A."/>
            <person name="Kuees U."/>
            <person name="Kumar T.K.A."/>
            <person name="Kuo A."/>
            <person name="LaButti K."/>
            <person name="Larrondo L.F."/>
            <person name="Lindquist E."/>
            <person name="Ling A."/>
            <person name="Lombard V."/>
            <person name="Lucas S."/>
            <person name="Lundell T."/>
            <person name="Martin R."/>
            <person name="McLaughlin D.J."/>
            <person name="Morgenstern I."/>
            <person name="Morin E."/>
            <person name="Murat C."/>
            <person name="Nagy L.G."/>
            <person name="Nolan M."/>
            <person name="Ohm R.A."/>
            <person name="Patyshakuliyeva A."/>
            <person name="Rokas A."/>
            <person name="Ruiz-Duenas F.J."/>
            <person name="Sabat G."/>
            <person name="Salamov A."/>
            <person name="Samejima M."/>
            <person name="Schmutz J."/>
            <person name="Slot J.C."/>
            <person name="St John F."/>
            <person name="Stenlid J."/>
            <person name="Sun H."/>
            <person name="Sun S."/>
            <person name="Syed K."/>
            <person name="Tsang A."/>
            <person name="Wiebenga A."/>
            <person name="Young D."/>
            <person name="Pisabarro A."/>
            <person name="Eastwood D.C."/>
            <person name="Martin F."/>
            <person name="Cullen D."/>
            <person name="Grigoriev I.V."/>
            <person name="Hibbett D.S."/>
        </authorList>
    </citation>
    <scope>NUCLEOTIDE SEQUENCE [LARGE SCALE GENOMIC DNA]</scope>
    <source>
        <strain evidence="2 3">ATCC 11539</strain>
    </source>
</reference>
<organism evidence="2 3">
    <name type="scientific">Gloeophyllum trabeum (strain ATCC 11539 / FP-39264 / Madison 617)</name>
    <name type="common">Brown rot fungus</name>
    <dbReference type="NCBI Taxonomy" id="670483"/>
    <lineage>
        <taxon>Eukaryota</taxon>
        <taxon>Fungi</taxon>
        <taxon>Dikarya</taxon>
        <taxon>Basidiomycota</taxon>
        <taxon>Agaricomycotina</taxon>
        <taxon>Agaricomycetes</taxon>
        <taxon>Gloeophyllales</taxon>
        <taxon>Gloeophyllaceae</taxon>
        <taxon>Gloeophyllum</taxon>
    </lineage>
</organism>
<evidence type="ECO:0000313" key="2">
    <source>
        <dbReference type="EMBL" id="EPQ55902.1"/>
    </source>
</evidence>
<dbReference type="Proteomes" id="UP000030669">
    <property type="component" value="Unassembled WGS sequence"/>
</dbReference>
<dbReference type="HOGENOM" id="CLU_060372_0_1_1"/>
<evidence type="ECO:0000313" key="3">
    <source>
        <dbReference type="Proteomes" id="UP000030669"/>
    </source>
</evidence>
<feature type="domain" description="Calcineurin-like phosphoesterase" evidence="1">
    <location>
        <begin position="11"/>
        <end position="240"/>
    </location>
</feature>
<dbReference type="GO" id="GO:0016787">
    <property type="term" value="F:hydrolase activity"/>
    <property type="evidence" value="ECO:0007669"/>
    <property type="project" value="InterPro"/>
</dbReference>
<accession>S7Q8Q2</accession>
<keyword evidence="3" id="KW-1185">Reference proteome</keyword>
<dbReference type="InterPro" id="IPR029052">
    <property type="entry name" value="Metallo-depent_PP-like"/>
</dbReference>
<dbReference type="RefSeq" id="XP_007865923.1">
    <property type="nucleotide sequence ID" value="XM_007867732.1"/>
</dbReference>
<proteinExistence type="predicted"/>
<gene>
    <name evidence="2" type="ORF">GLOTRDRAFT_93427</name>
</gene>
<dbReference type="GeneID" id="19309495"/>